<dbReference type="Gene3D" id="2.60.120.1440">
    <property type="match status" value="1"/>
</dbReference>
<feature type="domain" description="Protein FecR C-terminal" evidence="3">
    <location>
        <begin position="253"/>
        <end position="321"/>
    </location>
</feature>
<organism evidence="4 5">
    <name type="scientific">Olivibacter oleidegradans</name>
    <dbReference type="NCBI Taxonomy" id="760123"/>
    <lineage>
        <taxon>Bacteria</taxon>
        <taxon>Pseudomonadati</taxon>
        <taxon>Bacteroidota</taxon>
        <taxon>Sphingobacteriia</taxon>
        <taxon>Sphingobacteriales</taxon>
        <taxon>Sphingobacteriaceae</taxon>
        <taxon>Olivibacter</taxon>
    </lineage>
</organism>
<dbReference type="Proteomes" id="UP001589774">
    <property type="component" value="Unassembled WGS sequence"/>
</dbReference>
<feature type="transmembrane region" description="Helical" evidence="1">
    <location>
        <begin position="73"/>
        <end position="93"/>
    </location>
</feature>
<evidence type="ECO:0000259" key="2">
    <source>
        <dbReference type="Pfam" id="PF04773"/>
    </source>
</evidence>
<name>A0ABV6HD99_9SPHI</name>
<dbReference type="InterPro" id="IPR012373">
    <property type="entry name" value="Ferrdict_sens_TM"/>
</dbReference>
<dbReference type="InterPro" id="IPR032508">
    <property type="entry name" value="FecR_C"/>
</dbReference>
<dbReference type="Pfam" id="PF16344">
    <property type="entry name" value="FecR_C"/>
    <property type="match status" value="1"/>
</dbReference>
<keyword evidence="1" id="KW-0812">Transmembrane</keyword>
<proteinExistence type="predicted"/>
<dbReference type="PIRSF" id="PIRSF018266">
    <property type="entry name" value="FecR"/>
    <property type="match status" value="1"/>
</dbReference>
<dbReference type="PANTHER" id="PTHR30273">
    <property type="entry name" value="PERIPLASMIC SIGNAL SENSOR AND SIGMA FACTOR ACTIVATOR FECR-RELATED"/>
    <property type="match status" value="1"/>
</dbReference>
<evidence type="ECO:0000313" key="4">
    <source>
        <dbReference type="EMBL" id="MFC0316866.1"/>
    </source>
</evidence>
<dbReference type="InterPro" id="IPR006860">
    <property type="entry name" value="FecR"/>
</dbReference>
<feature type="domain" description="FecR protein" evidence="2">
    <location>
        <begin position="113"/>
        <end position="207"/>
    </location>
</feature>
<dbReference type="PANTHER" id="PTHR30273:SF2">
    <property type="entry name" value="PROTEIN FECR"/>
    <property type="match status" value="1"/>
</dbReference>
<dbReference type="Pfam" id="PF04773">
    <property type="entry name" value="FecR"/>
    <property type="match status" value="1"/>
</dbReference>
<dbReference type="RefSeq" id="WP_130855086.1">
    <property type="nucleotide sequence ID" value="NZ_JBHLWO010000001.1"/>
</dbReference>
<accession>A0ABV6HD99</accession>
<gene>
    <name evidence="4" type="ORF">ACFFI0_01050</name>
</gene>
<dbReference type="Gene3D" id="3.55.50.30">
    <property type="match status" value="1"/>
</dbReference>
<reference evidence="4 5" key="1">
    <citation type="submission" date="2024-09" db="EMBL/GenBank/DDBJ databases">
        <authorList>
            <person name="Sun Q."/>
            <person name="Mori K."/>
        </authorList>
    </citation>
    <scope>NUCLEOTIDE SEQUENCE [LARGE SCALE GENOMIC DNA]</scope>
    <source>
        <strain evidence="4 5">CCM 7765</strain>
    </source>
</reference>
<evidence type="ECO:0000256" key="1">
    <source>
        <dbReference type="SAM" id="Phobius"/>
    </source>
</evidence>
<evidence type="ECO:0000259" key="3">
    <source>
        <dbReference type="Pfam" id="PF16344"/>
    </source>
</evidence>
<keyword evidence="5" id="KW-1185">Reference proteome</keyword>
<comment type="caution">
    <text evidence="4">The sequence shown here is derived from an EMBL/GenBank/DDBJ whole genome shotgun (WGS) entry which is preliminary data.</text>
</comment>
<sequence length="323" mass="37493">MDQDKIRNLLEKYLRGTCSQEERELIDRWFEADQRFEQPLATGKVQELEEAILSRIQEHLPLKHRNRNDTHRLWFTSSIAASIALLIGVFILFSKRSQSGSEGKQPVPKLFTFHTEPGQRAKLRLPDSSTIWLNGNTAIRYDQHFAGPNRAIYLDQGEAFFEVYPNQHKPFIVYTTKLQTRVLGTSFNLQVQNHRNQYSLSINTGKVSVSHNQGKIQHTVLTAGQQFTYDYINGRHQIKAIQPGSEHAWIYNELVFQSASWKEVVAQLQTWYGVSIHLNLRRGQHETFTARFEDPTLEAVLKALQKINPFQYTIKKKEVHIHN</sequence>
<evidence type="ECO:0000313" key="5">
    <source>
        <dbReference type="Proteomes" id="UP001589774"/>
    </source>
</evidence>
<protein>
    <submittedName>
        <fullName evidence="4">FecR family protein</fullName>
    </submittedName>
</protein>
<keyword evidence="1" id="KW-1133">Transmembrane helix</keyword>
<keyword evidence="1" id="KW-0472">Membrane</keyword>
<dbReference type="EMBL" id="JBHLWO010000001">
    <property type="protein sequence ID" value="MFC0316866.1"/>
    <property type="molecule type" value="Genomic_DNA"/>
</dbReference>